<sequence length="228" mass="23438">MALAGVVNLEGILTHRSFRRAGAQRRARPLALCLPTPGMIAVNRWLPERPMSTRLVRSALLAAVLAGPMVLMAVQGHAADMVKVELDQARIYRLAAPASTIVIGNPAIADATLQDAQTLIVTGRAYGQTNLIVLDEQGETITDVQLAVLAASENLVTVYKGAKRQSLSCLPECQPTAVPGDDSEHFGGILGQVAQHNGAGSSSPATASTGGTGGGTANASAQAAPASQ</sequence>
<feature type="compositionally biased region" description="Low complexity" evidence="1">
    <location>
        <begin position="197"/>
        <end position="209"/>
    </location>
</feature>
<dbReference type="Pfam" id="PF13629">
    <property type="entry name" value="T2SS-T3SS_pil_N"/>
    <property type="match status" value="1"/>
</dbReference>
<feature type="compositionally biased region" description="Low complexity" evidence="1">
    <location>
        <begin position="217"/>
        <end position="228"/>
    </location>
</feature>
<evidence type="ECO:0000259" key="2">
    <source>
        <dbReference type="Pfam" id="PF13629"/>
    </source>
</evidence>
<keyword evidence="4" id="KW-1185">Reference proteome</keyword>
<organism evidence="3 4">
    <name type="scientific">Pleomorphomonas carboxyditropha</name>
    <dbReference type="NCBI Taxonomy" id="2023338"/>
    <lineage>
        <taxon>Bacteria</taxon>
        <taxon>Pseudomonadati</taxon>
        <taxon>Pseudomonadota</taxon>
        <taxon>Alphaproteobacteria</taxon>
        <taxon>Hyphomicrobiales</taxon>
        <taxon>Pleomorphomonadaceae</taxon>
        <taxon>Pleomorphomonas</taxon>
    </lineage>
</organism>
<name>A0A2G9WWE0_9HYPH</name>
<evidence type="ECO:0000256" key="1">
    <source>
        <dbReference type="SAM" id="MobiDB-lite"/>
    </source>
</evidence>
<dbReference type="Proteomes" id="UP000231070">
    <property type="component" value="Unassembled WGS sequence"/>
</dbReference>
<protein>
    <recommendedName>
        <fullName evidence="2">Pilus formation protein N-terminal domain-containing protein</fullName>
    </recommendedName>
</protein>
<feature type="domain" description="Pilus formation protein N-terminal" evidence="2">
    <location>
        <begin position="79"/>
        <end position="148"/>
    </location>
</feature>
<reference evidence="3 4" key="1">
    <citation type="submission" date="2017-08" db="EMBL/GenBank/DDBJ databases">
        <title>Pleomorphomonas carboxidotrophicus sp. nov., a new mesophilic hydrogenogenic carboxidotroph.</title>
        <authorList>
            <person name="Esquivel-Elizondo S."/>
            <person name="Krajmalnik-Brown R."/>
            <person name="Maldonado J."/>
        </authorList>
    </citation>
    <scope>NUCLEOTIDE SEQUENCE [LARGE SCALE GENOMIC DNA]</scope>
    <source>
        <strain evidence="3 4">SVCO-16</strain>
    </source>
</reference>
<dbReference type="InterPro" id="IPR032789">
    <property type="entry name" value="T2SS-T3SS_pil_N"/>
</dbReference>
<accession>A0A2G9WWE0</accession>
<proteinExistence type="predicted"/>
<evidence type="ECO:0000313" key="3">
    <source>
        <dbReference type="EMBL" id="PIO98440.1"/>
    </source>
</evidence>
<comment type="caution">
    <text evidence="3">The sequence shown here is derived from an EMBL/GenBank/DDBJ whole genome shotgun (WGS) entry which is preliminary data.</text>
</comment>
<dbReference type="EMBL" id="NQVN01000010">
    <property type="protein sequence ID" value="PIO98440.1"/>
    <property type="molecule type" value="Genomic_DNA"/>
</dbReference>
<dbReference type="AlphaFoldDB" id="A0A2G9WWE0"/>
<feature type="region of interest" description="Disordered" evidence="1">
    <location>
        <begin position="180"/>
        <end position="228"/>
    </location>
</feature>
<gene>
    <name evidence="3" type="ORF">CJ014_15895</name>
</gene>
<evidence type="ECO:0000313" key="4">
    <source>
        <dbReference type="Proteomes" id="UP000231070"/>
    </source>
</evidence>